<name>A0A286P9X5_ORYLA</name>
<sequence length="390" mass="43337">MDRWPSELIDDPQWVSHCVEEECAFDDRYIPGCYVCSAHLSKHSCSGFDCALVRAMAARVSYASASGEFSCPVVGLAAFRREDPDFRGPWYSGTEATVGYGALEVDPRTGGPRGGPWVEDQCGVSARVLKSCLPAMIALFSTVLTREFADEYRTVERGEGQVPSQRCRWTSRVFRLAGCIEFRTVGERVRADLGDLGTVRDAALKSAAAVSTLFCSPEARIKRFVKKMVNKQSDKHSRRDGFYTLVIMASLCFFPYLKLAVLSEMFDNRTLVLMFFDKTLARHNQWSMLSTNVHLHVKRPQFQRALADADPGRLLPLVVRAALDDYVSLSGQSSELKCLPATVRAASQSEPRSEKMETRSDAAPEAKGGCPLRRAFTRSTEAGSRRRESA</sequence>
<evidence type="ECO:0000313" key="2">
    <source>
        <dbReference type="EMBL" id="BBA49236.1"/>
    </source>
</evidence>
<evidence type="ECO:0000256" key="1">
    <source>
        <dbReference type="SAM" id="MobiDB-lite"/>
    </source>
</evidence>
<organism evidence="2">
    <name type="scientific">Oryzias latipes</name>
    <name type="common">Japanese rice fish</name>
    <name type="synonym">Japanese killifish</name>
    <dbReference type="NCBI Taxonomy" id="8090"/>
    <lineage>
        <taxon>Eukaryota</taxon>
        <taxon>Metazoa</taxon>
        <taxon>Chordata</taxon>
        <taxon>Craniata</taxon>
        <taxon>Vertebrata</taxon>
        <taxon>Euteleostomi</taxon>
        <taxon>Actinopterygii</taxon>
        <taxon>Neopterygii</taxon>
        <taxon>Teleostei</taxon>
        <taxon>Neoteleostei</taxon>
        <taxon>Acanthomorphata</taxon>
        <taxon>Ovalentaria</taxon>
        <taxon>Atherinomorphae</taxon>
        <taxon>Beloniformes</taxon>
        <taxon>Adrianichthyidae</taxon>
        <taxon>Oryziinae</taxon>
        <taxon>Oryzias</taxon>
    </lineage>
</organism>
<feature type="region of interest" description="Disordered" evidence="1">
    <location>
        <begin position="344"/>
        <end position="390"/>
    </location>
</feature>
<gene>
    <name evidence="2" type="primary">ORF79</name>
</gene>
<dbReference type="EMBL" id="LC199500">
    <property type="protein sequence ID" value="BBA49236.1"/>
    <property type="molecule type" value="Genomic_DNA"/>
</dbReference>
<dbReference type="AlphaFoldDB" id="A0A286P9X5"/>
<protein>
    <submittedName>
        <fullName evidence="2">Uncharacterized protein</fullName>
    </submittedName>
</protein>
<accession>A0A286P9X5</accession>
<feature type="compositionally biased region" description="Basic and acidic residues" evidence="1">
    <location>
        <begin position="351"/>
        <end position="364"/>
    </location>
</feature>
<proteinExistence type="predicted"/>
<reference evidence="2" key="1">
    <citation type="journal article" date="2017" name="Nat. Commun.">
        <title>Complete fusion of a transposon and herpesvirus created the Teratorn mobile element in medaka fish.</title>
        <authorList>
            <person name="Inoue Y."/>
            <person name="Saga T."/>
            <person name="Aikawa T."/>
            <person name="Kumagai M."/>
            <person name="Shimada A."/>
            <person name="Kawaguchi Y."/>
            <person name="Naruse K."/>
            <person name="Morishita S."/>
            <person name="Koga A."/>
            <person name="Takeda H."/>
        </authorList>
    </citation>
    <scope>NUCLEOTIDE SEQUENCE</scope>
</reference>